<dbReference type="FunFam" id="1.20.1250.20:FF:000197">
    <property type="entry name" value="Siderophore iron transporter 1"/>
    <property type="match status" value="1"/>
</dbReference>
<evidence type="ECO:0000256" key="2">
    <source>
        <dbReference type="ARBA" id="ARBA00008335"/>
    </source>
</evidence>
<dbReference type="Gene3D" id="1.20.1250.20">
    <property type="entry name" value="MFS general substrate transporter like domains"/>
    <property type="match status" value="2"/>
</dbReference>
<reference evidence="12" key="1">
    <citation type="journal article" date="2012" name="MBio">
        <title>Comparative genome analysis of Trichophyton rubrum and related dermatophytes reveals candidate genes involved in infection.</title>
        <authorList>
            <person name="Martinez D.A."/>
            <person name="Oliver B.G."/>
            <person name="Graeser Y."/>
            <person name="Goldberg J.M."/>
            <person name="Li W."/>
            <person name="Martinez-Rossi N.M."/>
            <person name="Monod M."/>
            <person name="Shelest E."/>
            <person name="Barton R.C."/>
            <person name="Birch E."/>
            <person name="Brakhage A.A."/>
            <person name="Chen Z."/>
            <person name="Gurr S.J."/>
            <person name="Heiman D."/>
            <person name="Heitman J."/>
            <person name="Kosti I."/>
            <person name="Rossi A."/>
            <person name="Saif S."/>
            <person name="Samalova M."/>
            <person name="Saunders C.W."/>
            <person name="Shea T."/>
            <person name="Summerbell R.C."/>
            <person name="Xu J."/>
            <person name="Young S."/>
            <person name="Zeng Q."/>
            <person name="Birren B.W."/>
            <person name="Cuomo C.A."/>
            <person name="White T.C."/>
        </authorList>
    </citation>
    <scope>NUCLEOTIDE SEQUENCE [LARGE SCALE GENOMIC DNA]</scope>
    <source>
        <strain evidence="12">ATCC MYA-4605 / CBS 113480</strain>
    </source>
</reference>
<name>C5FLX3_ARTOC</name>
<feature type="transmembrane region" description="Helical" evidence="9">
    <location>
        <begin position="175"/>
        <end position="198"/>
    </location>
</feature>
<evidence type="ECO:0000313" key="11">
    <source>
        <dbReference type="EMBL" id="EEQ30695.1"/>
    </source>
</evidence>
<feature type="transmembrane region" description="Helical" evidence="9">
    <location>
        <begin position="458"/>
        <end position="485"/>
    </location>
</feature>
<feature type="transmembrane region" description="Helical" evidence="9">
    <location>
        <begin position="259"/>
        <end position="280"/>
    </location>
</feature>
<comment type="similarity">
    <text evidence="2">Belongs to the major facilitator superfamily.</text>
</comment>
<evidence type="ECO:0000313" key="12">
    <source>
        <dbReference type="Proteomes" id="UP000002035"/>
    </source>
</evidence>
<dbReference type="InterPro" id="IPR011701">
    <property type="entry name" value="MFS"/>
</dbReference>
<dbReference type="OrthoDB" id="2241241at2759"/>
<feature type="transmembrane region" description="Helical" evidence="9">
    <location>
        <begin position="375"/>
        <end position="393"/>
    </location>
</feature>
<dbReference type="PANTHER" id="PTHR23501:SF87">
    <property type="entry name" value="SIDEROPHORE IRON TRANSPORTER 2"/>
    <property type="match status" value="1"/>
</dbReference>
<dbReference type="RefSeq" id="XP_002848008.1">
    <property type="nucleotide sequence ID" value="XM_002847962.1"/>
</dbReference>
<feature type="transmembrane region" description="Helical" evidence="9">
    <location>
        <begin position="115"/>
        <end position="134"/>
    </location>
</feature>
<feature type="transmembrane region" description="Helical" evidence="9">
    <location>
        <begin position="425"/>
        <end position="446"/>
    </location>
</feature>
<feature type="region of interest" description="Disordered" evidence="8">
    <location>
        <begin position="577"/>
        <end position="612"/>
    </location>
</feature>
<comment type="subcellular location">
    <subcellularLocation>
        <location evidence="1">Membrane</location>
        <topology evidence="1">Multi-pass membrane protein</topology>
    </subcellularLocation>
</comment>
<dbReference type="EMBL" id="DS995703">
    <property type="protein sequence ID" value="EEQ30695.1"/>
    <property type="molecule type" value="Genomic_DNA"/>
</dbReference>
<dbReference type="HOGENOM" id="CLU_012970_2_0_1"/>
<organism evidence="11 12">
    <name type="scientific">Arthroderma otae (strain ATCC MYA-4605 / CBS 113480)</name>
    <name type="common">Microsporum canis</name>
    <dbReference type="NCBI Taxonomy" id="554155"/>
    <lineage>
        <taxon>Eukaryota</taxon>
        <taxon>Fungi</taxon>
        <taxon>Dikarya</taxon>
        <taxon>Ascomycota</taxon>
        <taxon>Pezizomycotina</taxon>
        <taxon>Eurotiomycetes</taxon>
        <taxon>Eurotiomycetidae</taxon>
        <taxon>Onygenales</taxon>
        <taxon>Arthrodermataceae</taxon>
        <taxon>Microsporum</taxon>
    </lineage>
</organism>
<dbReference type="GO" id="GO:0015343">
    <property type="term" value="F:siderophore-iron transmembrane transporter activity"/>
    <property type="evidence" value="ECO:0007669"/>
    <property type="project" value="TreeGrafter"/>
</dbReference>
<keyword evidence="4 9" id="KW-0812">Transmembrane</keyword>
<feature type="transmembrane region" description="Helical" evidence="9">
    <location>
        <begin position="331"/>
        <end position="355"/>
    </location>
</feature>
<evidence type="ECO:0000256" key="1">
    <source>
        <dbReference type="ARBA" id="ARBA00004141"/>
    </source>
</evidence>
<evidence type="ECO:0000256" key="8">
    <source>
        <dbReference type="SAM" id="MobiDB-lite"/>
    </source>
</evidence>
<feature type="compositionally biased region" description="Polar residues" evidence="8">
    <location>
        <begin position="587"/>
        <end position="600"/>
    </location>
</feature>
<dbReference type="PANTHER" id="PTHR23501">
    <property type="entry name" value="MAJOR FACILITATOR SUPERFAMILY"/>
    <property type="match status" value="1"/>
</dbReference>
<dbReference type="AlphaFoldDB" id="C5FLX3"/>
<keyword evidence="7 9" id="KW-0472">Membrane</keyword>
<protein>
    <submittedName>
        <fullName evidence="11">Siderophore iron transporter mirC</fullName>
    </submittedName>
</protein>
<dbReference type="GO" id="GO:0005886">
    <property type="term" value="C:plasma membrane"/>
    <property type="evidence" value="ECO:0007669"/>
    <property type="project" value="TreeGrafter"/>
</dbReference>
<keyword evidence="5 9" id="KW-1133">Transmembrane helix</keyword>
<dbReference type="Pfam" id="PF07690">
    <property type="entry name" value="MFS_1"/>
    <property type="match status" value="1"/>
</dbReference>
<accession>C5FLX3</accession>
<dbReference type="STRING" id="554155.C5FLX3"/>
<feature type="transmembrane region" description="Helical" evidence="9">
    <location>
        <begin position="204"/>
        <end position="227"/>
    </location>
</feature>
<dbReference type="Proteomes" id="UP000002035">
    <property type="component" value="Unassembled WGS sequence"/>
</dbReference>
<dbReference type="OMA" id="PWKGKGL"/>
<feature type="transmembrane region" description="Helical" evidence="9">
    <location>
        <begin position="539"/>
        <end position="557"/>
    </location>
</feature>
<feature type="transmembrane region" description="Helical" evidence="9">
    <location>
        <begin position="400"/>
        <end position="419"/>
    </location>
</feature>
<dbReference type="InterPro" id="IPR020846">
    <property type="entry name" value="MFS_dom"/>
</dbReference>
<evidence type="ECO:0000259" key="10">
    <source>
        <dbReference type="PROSITE" id="PS50850"/>
    </source>
</evidence>
<dbReference type="PROSITE" id="PS50850">
    <property type="entry name" value="MFS"/>
    <property type="match status" value="1"/>
</dbReference>
<feature type="transmembrane region" description="Helical" evidence="9">
    <location>
        <begin position="292"/>
        <end position="310"/>
    </location>
</feature>
<evidence type="ECO:0000256" key="5">
    <source>
        <dbReference type="ARBA" id="ARBA00022989"/>
    </source>
</evidence>
<evidence type="ECO:0000256" key="7">
    <source>
        <dbReference type="ARBA" id="ARBA00023136"/>
    </source>
</evidence>
<evidence type="ECO:0000256" key="6">
    <source>
        <dbReference type="ARBA" id="ARBA00023065"/>
    </source>
</evidence>
<evidence type="ECO:0000256" key="4">
    <source>
        <dbReference type="ARBA" id="ARBA00022692"/>
    </source>
</evidence>
<sequence>MGQIHTRTVPSYGSCEPDDRLDDIAEADRLLQATDEADGTDEHLHISPYPSSSDSEVQEGVRKIEAISRTWTQKSLLIAYLGKHSLISTVLVIQNVVNAVIKPPMAKFADVFGRFEAFCIAVFIYVLGYIQMAASQNVETYASAQIFYSAGSTGLQILQQVFIADSSNLLNRALFAILPEIPFLITVWVGPMIASWVLKHLSWRWGYGMWVVLLPLAFLPLALSLCLNQRKAQKLNLLKPKPWKGKGLKSVLRSAWFELDIFGLILLSAAVTLILVPLTLAAHAKDTWRNGAIVAMIVVGAVCLVAYPFWETSKRLAPHPLLSLGLLRQRTALAGCALAFFYFMAFYFSVQPYFYSYLQVVQGKPVVTAGRITQTFSFMSTIAALVVSFMIKYSKRYRPFITFGCVVYILGLVLMLATHKSGKSTLQILVVQSLIGVGGGLVNVPVQLGVQASANHQQVAAATAMFLTALEMGGAVGSAVSGAIWTTYLPSKLVKYLPDETKGEATEIFGKLTKALSYPMGSPTRDAIIRSYEETMQTLLTIAICVCIPLIPLSLLMKNYELDKVDQRVKGKMIGNISEDGEDVSPVTPQFSTFPPTNASPAKRGSQRNLRS</sequence>
<gene>
    <name evidence="11" type="ORF">MCYG_03514</name>
</gene>
<keyword evidence="3" id="KW-0813">Transport</keyword>
<proteinExistence type="inferred from homology"/>
<dbReference type="SUPFAM" id="SSF103473">
    <property type="entry name" value="MFS general substrate transporter"/>
    <property type="match status" value="2"/>
</dbReference>
<dbReference type="eggNOG" id="KOG0254">
    <property type="taxonomic scope" value="Eukaryota"/>
</dbReference>
<dbReference type="InterPro" id="IPR036259">
    <property type="entry name" value="MFS_trans_sf"/>
</dbReference>
<feature type="region of interest" description="Disordered" evidence="8">
    <location>
        <begin position="38"/>
        <end position="57"/>
    </location>
</feature>
<evidence type="ECO:0000256" key="9">
    <source>
        <dbReference type="SAM" id="Phobius"/>
    </source>
</evidence>
<evidence type="ECO:0000256" key="3">
    <source>
        <dbReference type="ARBA" id="ARBA00022448"/>
    </source>
</evidence>
<keyword evidence="12" id="KW-1185">Reference proteome</keyword>
<feature type="domain" description="Major facilitator superfamily (MFS) profile" evidence="10">
    <location>
        <begin position="1"/>
        <end position="561"/>
    </location>
</feature>
<dbReference type="VEuPathDB" id="FungiDB:MCYG_03514"/>
<dbReference type="GeneID" id="9229330"/>
<keyword evidence="6" id="KW-0406">Ion transport</keyword>